<sequence length="146" mass="16558">MRNIFISLIAILVIIEIHFFQVDARMTMTQIRNAMKPMGKTCVGKTGLSKEVQAGQHEGQFPEDEALMKYHECLLKLAKIADKSGKINLDTMLKQIDMMMPEDVISKAKAVTTECFNEIKSEEPARASFEFVSCYFLKGPEITFFP</sequence>
<protein>
    <submittedName>
        <fullName evidence="5">Odorant binding protein 3.0901</fullName>
    </submittedName>
</protein>
<dbReference type="GO" id="GO:0005576">
    <property type="term" value="C:extracellular region"/>
    <property type="evidence" value="ECO:0007669"/>
    <property type="project" value="UniProtKB-SubCell"/>
</dbReference>
<evidence type="ECO:0000256" key="4">
    <source>
        <dbReference type="SAM" id="SignalP"/>
    </source>
</evidence>
<name>A0A8J2HDF6_COTCN</name>
<dbReference type="FunFam" id="1.10.238.20:FF:000001">
    <property type="entry name" value="General odorant-binding protein lush"/>
    <property type="match status" value="1"/>
</dbReference>
<feature type="signal peptide" evidence="4">
    <location>
        <begin position="1"/>
        <end position="24"/>
    </location>
</feature>
<keyword evidence="3" id="KW-0964">Secreted</keyword>
<dbReference type="Pfam" id="PF01395">
    <property type="entry name" value="PBP_GOBP"/>
    <property type="match status" value="1"/>
</dbReference>
<evidence type="ECO:0000256" key="2">
    <source>
        <dbReference type="ARBA" id="ARBA00008098"/>
    </source>
</evidence>
<reference evidence="5" key="1">
    <citation type="submission" date="2021-04" db="EMBL/GenBank/DDBJ databases">
        <authorList>
            <person name="Chebbi M.A.C M."/>
        </authorList>
    </citation>
    <scope>NUCLEOTIDE SEQUENCE</scope>
</reference>
<dbReference type="PANTHER" id="PTHR21364:SF2">
    <property type="entry name" value="GENERAL ODORANT-BINDING PROTEIN 19A"/>
    <property type="match status" value="1"/>
</dbReference>
<dbReference type="InterPro" id="IPR036728">
    <property type="entry name" value="PBP_GOBP_sf"/>
</dbReference>
<dbReference type="CDD" id="cd23992">
    <property type="entry name" value="PBP_GOBP"/>
    <property type="match status" value="1"/>
</dbReference>
<keyword evidence="4" id="KW-0732">Signal</keyword>
<proteinExistence type="inferred from homology"/>
<gene>
    <name evidence="5" type="ORF">HICCMSTLAB_LOCUS7857</name>
</gene>
<dbReference type="SUPFAM" id="SSF47565">
    <property type="entry name" value="Insect pheromone/odorant-binding proteins"/>
    <property type="match status" value="1"/>
</dbReference>
<dbReference type="PANTHER" id="PTHR21364">
    <property type="entry name" value="GENERAL ODORANT-BINDING PROTEIN 19A"/>
    <property type="match status" value="1"/>
</dbReference>
<evidence type="ECO:0000313" key="6">
    <source>
        <dbReference type="Proteomes" id="UP000786811"/>
    </source>
</evidence>
<evidence type="ECO:0000313" key="5">
    <source>
        <dbReference type="EMBL" id="CAG5095736.1"/>
    </source>
</evidence>
<dbReference type="OrthoDB" id="6610259at2759"/>
<dbReference type="GO" id="GO:0005549">
    <property type="term" value="F:odorant binding"/>
    <property type="evidence" value="ECO:0007669"/>
    <property type="project" value="InterPro"/>
</dbReference>
<keyword evidence="6" id="KW-1185">Reference proteome</keyword>
<dbReference type="EMBL" id="CAJNRD030001121">
    <property type="protein sequence ID" value="CAG5095736.1"/>
    <property type="molecule type" value="Genomic_DNA"/>
</dbReference>
<comment type="caution">
    <text evidence="5">The sequence shown here is derived from an EMBL/GenBank/DDBJ whole genome shotgun (WGS) entry which is preliminary data.</text>
</comment>
<comment type="subcellular location">
    <subcellularLocation>
        <location evidence="1">Secreted</location>
    </subcellularLocation>
</comment>
<evidence type="ECO:0000256" key="3">
    <source>
        <dbReference type="ARBA" id="ARBA00022525"/>
    </source>
</evidence>
<dbReference type="AlphaFoldDB" id="A0A8J2HDF6"/>
<accession>A0A8J2HDF6</accession>
<comment type="similarity">
    <text evidence="2">Belongs to the PBP/GOBP family.</text>
</comment>
<dbReference type="Gene3D" id="1.10.238.20">
    <property type="entry name" value="Pheromone/general odorant binding protein domain"/>
    <property type="match status" value="1"/>
</dbReference>
<dbReference type="SMART" id="SM00708">
    <property type="entry name" value="PhBP"/>
    <property type="match status" value="1"/>
</dbReference>
<dbReference type="Proteomes" id="UP000786811">
    <property type="component" value="Unassembled WGS sequence"/>
</dbReference>
<organism evidence="5 6">
    <name type="scientific">Cotesia congregata</name>
    <name type="common">Parasitoid wasp</name>
    <name type="synonym">Apanteles congregatus</name>
    <dbReference type="NCBI Taxonomy" id="51543"/>
    <lineage>
        <taxon>Eukaryota</taxon>
        <taxon>Metazoa</taxon>
        <taxon>Ecdysozoa</taxon>
        <taxon>Arthropoda</taxon>
        <taxon>Hexapoda</taxon>
        <taxon>Insecta</taxon>
        <taxon>Pterygota</taxon>
        <taxon>Neoptera</taxon>
        <taxon>Endopterygota</taxon>
        <taxon>Hymenoptera</taxon>
        <taxon>Apocrita</taxon>
        <taxon>Ichneumonoidea</taxon>
        <taxon>Braconidae</taxon>
        <taxon>Microgastrinae</taxon>
        <taxon>Cotesia</taxon>
    </lineage>
</organism>
<dbReference type="InterPro" id="IPR006170">
    <property type="entry name" value="PBP/GOBP"/>
</dbReference>
<evidence type="ECO:0000256" key="1">
    <source>
        <dbReference type="ARBA" id="ARBA00004613"/>
    </source>
</evidence>
<feature type="chain" id="PRO_5035262317" evidence="4">
    <location>
        <begin position="25"/>
        <end position="146"/>
    </location>
</feature>
<dbReference type="GO" id="GO:0007608">
    <property type="term" value="P:sensory perception of smell"/>
    <property type="evidence" value="ECO:0007669"/>
    <property type="project" value="UniProtKB-ARBA"/>
</dbReference>